<feature type="domain" description="Methionyl/Valyl/Leucyl/Isoleucyl-tRNA synthetase anticodon-binding" evidence="11">
    <location>
        <begin position="628"/>
        <end position="769"/>
    </location>
</feature>
<dbReference type="InterPro" id="IPR037118">
    <property type="entry name" value="Val-tRNA_synth_C_sf"/>
</dbReference>
<dbReference type="Pfam" id="PF00133">
    <property type="entry name" value="tRNA-synt_1"/>
    <property type="match status" value="1"/>
</dbReference>
<comment type="subunit">
    <text evidence="9">Monomer.</text>
</comment>
<reference evidence="14" key="1">
    <citation type="journal article" date="2019" name="Int. J. Syst. Evol. Microbiol.">
        <title>The Global Catalogue of Microorganisms (GCM) 10K type strain sequencing project: providing services to taxonomists for standard genome sequencing and annotation.</title>
        <authorList>
            <consortium name="The Broad Institute Genomics Platform"/>
            <consortium name="The Broad Institute Genome Sequencing Center for Infectious Disease"/>
            <person name="Wu L."/>
            <person name="Ma J."/>
        </authorList>
    </citation>
    <scope>NUCLEOTIDE SEQUENCE [LARGE SCALE GENOMIC DNA]</scope>
    <source>
        <strain evidence="14">CECT 8289</strain>
    </source>
</reference>
<dbReference type="GO" id="GO:0004832">
    <property type="term" value="F:valine-tRNA ligase activity"/>
    <property type="evidence" value="ECO:0007669"/>
    <property type="project" value="UniProtKB-EC"/>
</dbReference>
<dbReference type="SUPFAM" id="SSF47323">
    <property type="entry name" value="Anticodon-binding domain of a subclass of class I aminoacyl-tRNA synthetases"/>
    <property type="match status" value="1"/>
</dbReference>
<dbReference type="Proteomes" id="UP001595907">
    <property type="component" value="Unassembled WGS sequence"/>
</dbReference>
<evidence type="ECO:0000259" key="11">
    <source>
        <dbReference type="Pfam" id="PF08264"/>
    </source>
</evidence>
<dbReference type="Gene3D" id="3.40.50.620">
    <property type="entry name" value="HUPs"/>
    <property type="match status" value="2"/>
</dbReference>
<feature type="binding site" evidence="9">
    <location>
        <position position="547"/>
    </location>
    <ligand>
        <name>ATP</name>
        <dbReference type="ChEBI" id="CHEBI:30616"/>
    </ligand>
</feature>
<name>A0ABV8QN37_9BACT</name>
<dbReference type="InterPro" id="IPR013155">
    <property type="entry name" value="M/V/L/I-tRNA-synth_anticd-bd"/>
</dbReference>
<gene>
    <name evidence="9" type="primary">valS</name>
    <name evidence="13" type="ORF">ACFOWM_02445</name>
</gene>
<dbReference type="SUPFAM" id="SSF52374">
    <property type="entry name" value="Nucleotidylyl transferase"/>
    <property type="match status" value="1"/>
</dbReference>
<comment type="caution">
    <text evidence="9">Lacks conserved residue(s) required for the propagation of feature annotation.</text>
</comment>
<evidence type="ECO:0000256" key="7">
    <source>
        <dbReference type="ARBA" id="ARBA00023146"/>
    </source>
</evidence>
<dbReference type="InterPro" id="IPR033705">
    <property type="entry name" value="Anticodon_Ia_Val"/>
</dbReference>
<evidence type="ECO:0000256" key="1">
    <source>
        <dbReference type="ARBA" id="ARBA00022490"/>
    </source>
</evidence>
<comment type="domain">
    <text evidence="9">The C-terminal coiled-coil domain is crucial for aminoacylation activity.</text>
</comment>
<comment type="similarity">
    <text evidence="9">Belongs to the class-I aminoacyl-tRNA synthetase family. ValS type 1 subfamily.</text>
</comment>
<dbReference type="CDD" id="cd00817">
    <property type="entry name" value="ValRS_core"/>
    <property type="match status" value="1"/>
</dbReference>
<dbReference type="Gene3D" id="1.10.287.380">
    <property type="entry name" value="Valyl-tRNA synthetase, C-terminal domain"/>
    <property type="match status" value="1"/>
</dbReference>
<dbReference type="SUPFAM" id="SSF50677">
    <property type="entry name" value="ValRS/IleRS/LeuRS editing domain"/>
    <property type="match status" value="1"/>
</dbReference>
<keyword evidence="3 9" id="KW-0547">Nucleotide-binding</keyword>
<keyword evidence="14" id="KW-1185">Reference proteome</keyword>
<keyword evidence="7 9" id="KW-0030">Aminoacyl-tRNA synthetase</keyword>
<evidence type="ECO:0000256" key="6">
    <source>
        <dbReference type="ARBA" id="ARBA00023054"/>
    </source>
</evidence>
<keyword evidence="2 9" id="KW-0436">Ligase</keyword>
<dbReference type="NCBIfam" id="TIGR00422">
    <property type="entry name" value="valS"/>
    <property type="match status" value="1"/>
</dbReference>
<evidence type="ECO:0000256" key="4">
    <source>
        <dbReference type="ARBA" id="ARBA00022840"/>
    </source>
</evidence>
<dbReference type="RefSeq" id="WP_379706612.1">
    <property type="nucleotide sequence ID" value="NZ_JBHSCZ010000001.1"/>
</dbReference>
<dbReference type="PROSITE" id="PS00178">
    <property type="entry name" value="AA_TRNA_LIGASE_I"/>
    <property type="match status" value="1"/>
</dbReference>
<protein>
    <recommendedName>
        <fullName evidence="9">Valine--tRNA ligase</fullName>
        <ecNumber evidence="9">6.1.1.9</ecNumber>
    </recommendedName>
    <alternativeName>
        <fullName evidence="9">Valyl-tRNA synthetase</fullName>
        <shortName evidence="9">ValRS</shortName>
    </alternativeName>
</protein>
<dbReference type="Pfam" id="PF10458">
    <property type="entry name" value="Val_tRNA-synt_C"/>
    <property type="match status" value="1"/>
</dbReference>
<evidence type="ECO:0000313" key="14">
    <source>
        <dbReference type="Proteomes" id="UP001595907"/>
    </source>
</evidence>
<proteinExistence type="inferred from homology"/>
<organism evidence="13 14">
    <name type="scientific">Ferruginibacter yonginensis</name>
    <dbReference type="NCBI Taxonomy" id="1310416"/>
    <lineage>
        <taxon>Bacteria</taxon>
        <taxon>Pseudomonadati</taxon>
        <taxon>Bacteroidota</taxon>
        <taxon>Chitinophagia</taxon>
        <taxon>Chitinophagales</taxon>
        <taxon>Chitinophagaceae</taxon>
        <taxon>Ferruginibacter</taxon>
    </lineage>
</organism>
<comment type="caution">
    <text evidence="13">The sequence shown here is derived from an EMBL/GenBank/DDBJ whole genome shotgun (WGS) entry which is preliminary data.</text>
</comment>
<dbReference type="PANTHER" id="PTHR11946">
    <property type="entry name" value="VALYL-TRNA SYNTHETASES"/>
    <property type="match status" value="1"/>
</dbReference>
<evidence type="ECO:0000259" key="10">
    <source>
        <dbReference type="Pfam" id="PF00133"/>
    </source>
</evidence>
<dbReference type="InterPro" id="IPR001412">
    <property type="entry name" value="aa-tRNA-synth_I_CS"/>
</dbReference>
<sequence>MELSKNFEPQSIENKWYSHWMNKGYFKSVPDHREPYTIVMPPPNVTGVLHMGHCLNNTIQDILIRRARMQGKNACWVPGTDHASIATEAKVVGMLREKGIAKSSLTRTEFLKYAWEWKEKYGGIILEQLKKMGCSLDWDRTAFTMDDDYYQSVITIFIKLYNDGIIYRGLRMVNWDPVSLTALSDEEVIFKEVDSKLYYVSYPLVDGTGSITVATTRPETIMGDVAICVNPTDERYAAFVGKQVIVPIINRKIPVIADDYVDATFGTGALKITPAHDKNDNEIGRKHQLASLNTLDASGKFTAEALTADLPNETVQSYVGIDRFELRKKIAADIDALGRLQKVEDYKGQVGTSERTGAIIESRLSLQWFMNMKLFIEQNKATLDAILTDDIKLHPSKLKNTYSYWIENIKDWCISRQLWWGQQIPAWYDAEGNFVVAADKEAAAIAYSSQYNKPVPAEGLAQDEDCLDTWFSSWLWPIEVFKGISNPNNNEIDYYYPTTTLVTGQDILFFWVARMVMAGFAFKGTKPFKDVYFTGMVRDNQGRKMSKQLGNSPDLLGLIDQYGADAVRFGIMIASPAGNDILFDENALEQGRNFNNKMWNALKLLQMWKERQATTTNDANIEQNFAIQWFKNRLIEVSNEVNDLLNQFKLSEALKVIYSLIWDDYCSWYLEWVKPGFEQPIDKIVYEQSIAFFGELMQLLHPFMPFVTEEIYHVLATRTTDLMVTTYQTTQAANQTILNEGLLLKNIISGLRDIRNKNQIKPKDSIQLHIQTSDTATYKAIEHILAKQINAAGIYFVNDAVAGTITSVIGKDKFFIETSQPLNVAAQKEALEKELQHLQGFLLSVDKKLSNEKFVANAKPEVLALEQKKKADALAKMSIINESLQSL</sequence>
<dbReference type="InterPro" id="IPR014729">
    <property type="entry name" value="Rossmann-like_a/b/a_fold"/>
</dbReference>
<comment type="catalytic activity">
    <reaction evidence="8 9">
        <text>tRNA(Val) + L-valine + ATP = L-valyl-tRNA(Val) + AMP + diphosphate</text>
        <dbReference type="Rhea" id="RHEA:10704"/>
        <dbReference type="Rhea" id="RHEA-COMP:9672"/>
        <dbReference type="Rhea" id="RHEA-COMP:9708"/>
        <dbReference type="ChEBI" id="CHEBI:30616"/>
        <dbReference type="ChEBI" id="CHEBI:33019"/>
        <dbReference type="ChEBI" id="CHEBI:57762"/>
        <dbReference type="ChEBI" id="CHEBI:78442"/>
        <dbReference type="ChEBI" id="CHEBI:78537"/>
        <dbReference type="ChEBI" id="CHEBI:456215"/>
        <dbReference type="EC" id="6.1.1.9"/>
    </reaction>
</comment>
<dbReference type="PANTHER" id="PTHR11946:SF109">
    <property type="entry name" value="VALINE--TRNA LIGASE"/>
    <property type="match status" value="1"/>
</dbReference>
<keyword evidence="4 9" id="KW-0067">ATP-binding</keyword>
<keyword evidence="1 9" id="KW-0963">Cytoplasm</keyword>
<dbReference type="CDD" id="cd07962">
    <property type="entry name" value="Anticodon_Ia_Val"/>
    <property type="match status" value="1"/>
</dbReference>
<evidence type="ECO:0000256" key="5">
    <source>
        <dbReference type="ARBA" id="ARBA00022917"/>
    </source>
</evidence>
<comment type="domain">
    <text evidence="9">ValRS has two distinct active sites: one for aminoacylation and one for editing. The misactivated threonine is translocated from the active site to the editing site.</text>
</comment>
<dbReference type="Gene3D" id="3.90.740.10">
    <property type="entry name" value="Valyl/Leucyl/Isoleucyl-tRNA synthetase, editing domain"/>
    <property type="match status" value="1"/>
</dbReference>
<evidence type="ECO:0000259" key="12">
    <source>
        <dbReference type="Pfam" id="PF10458"/>
    </source>
</evidence>
<evidence type="ECO:0000256" key="8">
    <source>
        <dbReference type="ARBA" id="ARBA00047552"/>
    </source>
</evidence>
<evidence type="ECO:0000256" key="2">
    <source>
        <dbReference type="ARBA" id="ARBA00022598"/>
    </source>
</evidence>
<evidence type="ECO:0000256" key="3">
    <source>
        <dbReference type="ARBA" id="ARBA00022741"/>
    </source>
</evidence>
<accession>A0ABV8QN37</accession>
<dbReference type="NCBIfam" id="NF004349">
    <property type="entry name" value="PRK05729.1"/>
    <property type="match status" value="1"/>
</dbReference>
<dbReference type="InterPro" id="IPR010978">
    <property type="entry name" value="tRNA-bd_arm"/>
</dbReference>
<dbReference type="InterPro" id="IPR002300">
    <property type="entry name" value="aa-tRNA-synth_Ia"/>
</dbReference>
<evidence type="ECO:0000313" key="13">
    <source>
        <dbReference type="EMBL" id="MFC4261725.1"/>
    </source>
</evidence>
<dbReference type="EMBL" id="JBHSCZ010000001">
    <property type="protein sequence ID" value="MFC4261725.1"/>
    <property type="molecule type" value="Genomic_DNA"/>
</dbReference>
<dbReference type="InterPro" id="IPR002303">
    <property type="entry name" value="Valyl-tRNA_ligase"/>
</dbReference>
<comment type="subcellular location">
    <subcellularLocation>
        <location evidence="9">Cytoplasm</location>
    </subcellularLocation>
</comment>
<feature type="domain" description="Valyl-tRNA synthetase tRNA-binding arm" evidence="12">
    <location>
        <begin position="824"/>
        <end position="887"/>
    </location>
</feature>
<comment type="function">
    <text evidence="9">Catalyzes the attachment of valine to tRNA(Val). As ValRS can inadvertently accommodate and process structurally similar amino acids such as threonine, to avoid such errors, it has a 'posttransfer' editing activity that hydrolyzes mischarged Thr-tRNA(Val) in a tRNA-dependent manner.</text>
</comment>
<dbReference type="InterPro" id="IPR009080">
    <property type="entry name" value="tRNAsynth_Ia_anticodon-bd"/>
</dbReference>
<evidence type="ECO:0000256" key="9">
    <source>
        <dbReference type="HAMAP-Rule" id="MF_02004"/>
    </source>
</evidence>
<dbReference type="HAMAP" id="MF_02004">
    <property type="entry name" value="Val_tRNA_synth_type1"/>
    <property type="match status" value="1"/>
</dbReference>
<dbReference type="InterPro" id="IPR009008">
    <property type="entry name" value="Val/Leu/Ile-tRNA-synth_edit"/>
</dbReference>
<dbReference type="InterPro" id="IPR019499">
    <property type="entry name" value="Val-tRNA_synth_tRNA-bd"/>
</dbReference>
<dbReference type="Pfam" id="PF08264">
    <property type="entry name" value="Anticodon_1"/>
    <property type="match status" value="1"/>
</dbReference>
<dbReference type="SUPFAM" id="SSF46589">
    <property type="entry name" value="tRNA-binding arm"/>
    <property type="match status" value="1"/>
</dbReference>
<dbReference type="Gene3D" id="1.10.730.10">
    <property type="entry name" value="Isoleucyl-tRNA Synthetase, Domain 1"/>
    <property type="match status" value="1"/>
</dbReference>
<dbReference type="EC" id="6.1.1.9" evidence="9"/>
<keyword evidence="6 9" id="KW-0175">Coiled coil</keyword>
<feature type="domain" description="Aminoacyl-tRNA synthetase class Ia" evidence="10">
    <location>
        <begin position="15"/>
        <end position="583"/>
    </location>
</feature>
<feature type="short sequence motif" description="'HIGH' region" evidence="9">
    <location>
        <begin position="43"/>
        <end position="53"/>
    </location>
</feature>
<keyword evidence="5 9" id="KW-0648">Protein biosynthesis</keyword>
<dbReference type="PRINTS" id="PR00986">
    <property type="entry name" value="TRNASYNTHVAL"/>
</dbReference>